<gene>
    <name evidence="2" type="ORF">C1707_12730</name>
    <name evidence="3" type="ORF">CFHF_22620</name>
</gene>
<name>A0A2N5CMS3_9CAUL</name>
<dbReference type="AlphaFoldDB" id="A0A2N5CMS3"/>
<proteinExistence type="predicted"/>
<dbReference type="EMBL" id="PJRQ01000045">
    <property type="protein sequence ID" value="PLR07430.1"/>
    <property type="molecule type" value="Genomic_DNA"/>
</dbReference>
<reference evidence="2 5" key="2">
    <citation type="submission" date="2018-01" db="EMBL/GenBank/DDBJ databases">
        <title>Complete genome sequence of Caulobacter flavus RHGG3.</title>
        <authorList>
            <person name="Yang E."/>
        </authorList>
    </citation>
    <scope>NUCLEOTIDE SEQUENCE [LARGE SCALE GENOMIC DNA]</scope>
    <source>
        <strain evidence="2 5">RHGG3</strain>
    </source>
</reference>
<keyword evidence="1" id="KW-0472">Membrane</keyword>
<sequence length="60" mass="6273">MAATLTAPSSTGGFKARKRRKAAQRRLRMAVAVMVLLNLAVWAGVVAALRGVDVAALVPL</sequence>
<keyword evidence="1" id="KW-1133">Transmembrane helix</keyword>
<evidence type="ECO:0000313" key="4">
    <source>
        <dbReference type="Proteomes" id="UP000234483"/>
    </source>
</evidence>
<protein>
    <submittedName>
        <fullName evidence="3">Uncharacterized protein</fullName>
    </submittedName>
</protein>
<organism evidence="3 4">
    <name type="scientific">Caulobacter flavus</name>
    <dbReference type="NCBI Taxonomy" id="1679497"/>
    <lineage>
        <taxon>Bacteria</taxon>
        <taxon>Pseudomonadati</taxon>
        <taxon>Pseudomonadota</taxon>
        <taxon>Alphaproteobacteria</taxon>
        <taxon>Caulobacterales</taxon>
        <taxon>Caulobacteraceae</taxon>
        <taxon>Caulobacter</taxon>
    </lineage>
</organism>
<accession>A0A2N5CMS3</accession>
<evidence type="ECO:0000313" key="3">
    <source>
        <dbReference type="EMBL" id="PLR07430.1"/>
    </source>
</evidence>
<keyword evidence="5" id="KW-1185">Reference proteome</keyword>
<dbReference type="KEGG" id="cfh:C1707_12730"/>
<evidence type="ECO:0000256" key="1">
    <source>
        <dbReference type="SAM" id="Phobius"/>
    </source>
</evidence>
<evidence type="ECO:0000313" key="2">
    <source>
        <dbReference type="EMBL" id="AYV47053.1"/>
    </source>
</evidence>
<dbReference type="Proteomes" id="UP000281192">
    <property type="component" value="Chromosome"/>
</dbReference>
<reference evidence="3 4" key="1">
    <citation type="submission" date="2017-12" db="EMBL/GenBank/DDBJ databases">
        <title>The genome sequence of Caulobacter flavus CGMCC1 15093.</title>
        <authorList>
            <person name="Gao J."/>
            <person name="Mao X."/>
            <person name="Sun J."/>
        </authorList>
    </citation>
    <scope>NUCLEOTIDE SEQUENCE [LARGE SCALE GENOMIC DNA]</scope>
    <source>
        <strain evidence="3 4">CGMCC1 15093</strain>
    </source>
</reference>
<evidence type="ECO:0000313" key="5">
    <source>
        <dbReference type="Proteomes" id="UP000281192"/>
    </source>
</evidence>
<dbReference type="Proteomes" id="UP000234483">
    <property type="component" value="Unassembled WGS sequence"/>
</dbReference>
<keyword evidence="1" id="KW-0812">Transmembrane</keyword>
<feature type="transmembrane region" description="Helical" evidence="1">
    <location>
        <begin position="27"/>
        <end position="49"/>
    </location>
</feature>
<dbReference type="RefSeq" id="WP_101715196.1">
    <property type="nucleotide sequence ID" value="NZ_CP026100.1"/>
</dbReference>
<dbReference type="EMBL" id="CP026100">
    <property type="protein sequence ID" value="AYV47053.1"/>
    <property type="molecule type" value="Genomic_DNA"/>
</dbReference>